<dbReference type="Pfam" id="PF00106">
    <property type="entry name" value="adh_short"/>
    <property type="match status" value="1"/>
</dbReference>
<name>A0A8H4RQK2_9HELO</name>
<dbReference type="AlphaFoldDB" id="A0A8H4RQK2"/>
<dbReference type="PANTHER" id="PTHR24320:SF236">
    <property type="entry name" value="SHORT-CHAIN DEHYDROGENASE-RELATED"/>
    <property type="match status" value="1"/>
</dbReference>
<protein>
    <submittedName>
        <fullName evidence="4">Uncharacterized protein</fullName>
    </submittedName>
</protein>
<accession>A0A8H4RQK2</accession>
<comment type="caution">
    <text evidence="4">The sequence shown here is derived from an EMBL/GenBank/DDBJ whole genome shotgun (WGS) entry which is preliminary data.</text>
</comment>
<dbReference type="Gene3D" id="3.40.50.720">
    <property type="entry name" value="NAD(P)-binding Rossmann-like Domain"/>
    <property type="match status" value="1"/>
</dbReference>
<dbReference type="PRINTS" id="PR00081">
    <property type="entry name" value="GDHRDH"/>
</dbReference>
<evidence type="ECO:0000256" key="3">
    <source>
        <dbReference type="ARBA" id="ARBA00023002"/>
    </source>
</evidence>
<dbReference type="SUPFAM" id="SSF51735">
    <property type="entry name" value="NAD(P)-binding Rossmann-fold domains"/>
    <property type="match status" value="1"/>
</dbReference>
<keyword evidence="3" id="KW-0560">Oxidoreductase</keyword>
<sequence>MAMLKALYTQYFPAKPAFTEKDVGSQAGKVFIVTGSNTGVGYELVKMLYPSGATIYMAGRSEERMKNAIQGITSASASPAPATPATLKYLHYDLADLDSIKAAATEFAKQESTLDIVWHNAGIGGGKGLSTEQKIEGHIGINCVAPLLFTELLLPQLKAAAKANRTPRIVWTGSAITEAKAPRGGINFELIEAGQSTDPFTDYANSKVGNYWLAAECAKRYAKDGIISICQNPGNLKSDFYRHQPKMMMLFVSPILHEPKMGAYTELYSGFTSEITPENNNGSYIWPWGNLVKVHTRADINEGITNGKATKFWEWCQEKYSPYK</sequence>
<dbReference type="Proteomes" id="UP000566819">
    <property type="component" value="Unassembled WGS sequence"/>
</dbReference>
<keyword evidence="5" id="KW-1185">Reference proteome</keyword>
<comment type="similarity">
    <text evidence="1">Belongs to the short-chain dehydrogenases/reductases (SDR) family.</text>
</comment>
<dbReference type="EMBL" id="JAAMPI010000330">
    <property type="protein sequence ID" value="KAF4632632.1"/>
    <property type="molecule type" value="Genomic_DNA"/>
</dbReference>
<keyword evidence="2" id="KW-0521">NADP</keyword>
<evidence type="ECO:0000313" key="5">
    <source>
        <dbReference type="Proteomes" id="UP000566819"/>
    </source>
</evidence>
<evidence type="ECO:0000256" key="1">
    <source>
        <dbReference type="ARBA" id="ARBA00006484"/>
    </source>
</evidence>
<dbReference type="InterPro" id="IPR002347">
    <property type="entry name" value="SDR_fam"/>
</dbReference>
<evidence type="ECO:0000256" key="2">
    <source>
        <dbReference type="ARBA" id="ARBA00022857"/>
    </source>
</evidence>
<gene>
    <name evidence="4" type="ORF">G7Y89_g5495</name>
</gene>
<dbReference type="InterPro" id="IPR036291">
    <property type="entry name" value="NAD(P)-bd_dom_sf"/>
</dbReference>
<reference evidence="4 5" key="1">
    <citation type="submission" date="2020-03" db="EMBL/GenBank/DDBJ databases">
        <title>Draft Genome Sequence of Cudoniella acicularis.</title>
        <authorList>
            <person name="Buettner E."/>
            <person name="Kellner H."/>
        </authorList>
    </citation>
    <scope>NUCLEOTIDE SEQUENCE [LARGE SCALE GENOMIC DNA]</scope>
    <source>
        <strain evidence="4 5">DSM 108380</strain>
    </source>
</reference>
<dbReference type="GO" id="GO:0016491">
    <property type="term" value="F:oxidoreductase activity"/>
    <property type="evidence" value="ECO:0007669"/>
    <property type="project" value="UniProtKB-KW"/>
</dbReference>
<dbReference type="PANTHER" id="PTHR24320">
    <property type="entry name" value="RETINOL DEHYDROGENASE"/>
    <property type="match status" value="1"/>
</dbReference>
<dbReference type="OrthoDB" id="191139at2759"/>
<evidence type="ECO:0000313" key="4">
    <source>
        <dbReference type="EMBL" id="KAF4632632.1"/>
    </source>
</evidence>
<proteinExistence type="inferred from homology"/>
<organism evidence="4 5">
    <name type="scientific">Cudoniella acicularis</name>
    <dbReference type="NCBI Taxonomy" id="354080"/>
    <lineage>
        <taxon>Eukaryota</taxon>
        <taxon>Fungi</taxon>
        <taxon>Dikarya</taxon>
        <taxon>Ascomycota</taxon>
        <taxon>Pezizomycotina</taxon>
        <taxon>Leotiomycetes</taxon>
        <taxon>Helotiales</taxon>
        <taxon>Tricladiaceae</taxon>
        <taxon>Cudoniella</taxon>
    </lineage>
</organism>